<dbReference type="RefSeq" id="WP_077474741.1">
    <property type="nucleotide sequence ID" value="NZ_MLHK01000081.1"/>
</dbReference>
<evidence type="ECO:0000313" key="3">
    <source>
        <dbReference type="Proteomes" id="UP000188728"/>
    </source>
</evidence>
<reference evidence="3 4" key="1">
    <citation type="submission" date="2016-10" db="EMBL/GenBank/DDBJ databases">
        <title>Rodentibacter gen. nov. and new species.</title>
        <authorList>
            <person name="Christensen H."/>
        </authorList>
    </citation>
    <scope>NUCLEOTIDE SEQUENCE [LARGE SCALE GENOMIC DNA]</scope>
    <source>
        <strain evidence="1 3">H1983213011</strain>
        <strain evidence="2 4">H1987082031</strain>
    </source>
</reference>
<dbReference type="EMBL" id="MLHL01000017">
    <property type="protein sequence ID" value="OOF49281.1"/>
    <property type="molecule type" value="Genomic_DNA"/>
</dbReference>
<dbReference type="EMBL" id="MLHK01000081">
    <property type="protein sequence ID" value="OOF43042.1"/>
    <property type="molecule type" value="Genomic_DNA"/>
</dbReference>
<accession>A0A1V3IN00</accession>
<evidence type="ECO:0000313" key="4">
    <source>
        <dbReference type="Proteomes" id="UP000189161"/>
    </source>
</evidence>
<dbReference type="AlphaFoldDB" id="A0A1V3J2J6"/>
<dbReference type="Pfam" id="PF22758">
    <property type="entry name" value="Phage_cement"/>
    <property type="match status" value="1"/>
</dbReference>
<name>A0A1V3J2J6_9PAST</name>
<accession>A0A1V3J2J6</accession>
<dbReference type="InterPro" id="IPR054438">
    <property type="entry name" value="Struct_cement_gp24/gp6"/>
</dbReference>
<sequence length="169" mass="17547">MTFQREVGSAQGFGVPGDIHLDSPTRAENLLINSEGKKNSYGYAFTKSNTTNIATVGGEIKAGVVFAGILANPKEAVSFGNEKGTLEPTLAVPDGQRGDFVTMGDVVVRVTTQCNIGDLVVYDTTTGELSTVAAGTAQAASGKAFVPNAVIYRYPVTATGGLTVIRLTN</sequence>
<keyword evidence="4" id="KW-1185">Reference proteome</keyword>
<comment type="caution">
    <text evidence="2">The sequence shown here is derived from an EMBL/GenBank/DDBJ whole genome shotgun (WGS) entry which is preliminary data.</text>
</comment>
<evidence type="ECO:0000313" key="1">
    <source>
        <dbReference type="EMBL" id="OOF43042.1"/>
    </source>
</evidence>
<proteinExistence type="predicted"/>
<dbReference type="OrthoDB" id="5690164at2"/>
<organism evidence="2 4">
    <name type="scientific">Rodentibacter trehalosifermentans</name>
    <dbReference type="NCBI Taxonomy" id="1908263"/>
    <lineage>
        <taxon>Bacteria</taxon>
        <taxon>Pseudomonadati</taxon>
        <taxon>Pseudomonadota</taxon>
        <taxon>Gammaproteobacteria</taxon>
        <taxon>Pasteurellales</taxon>
        <taxon>Pasteurellaceae</taxon>
        <taxon>Rodentibacter</taxon>
    </lineage>
</organism>
<protein>
    <submittedName>
        <fullName evidence="2">Uncharacterized protein</fullName>
    </submittedName>
</protein>
<dbReference type="Proteomes" id="UP000188728">
    <property type="component" value="Unassembled WGS sequence"/>
</dbReference>
<gene>
    <name evidence="1" type="ORF">BKK51_12225</name>
    <name evidence="2" type="ORF">BKK52_04025</name>
</gene>
<evidence type="ECO:0000313" key="2">
    <source>
        <dbReference type="EMBL" id="OOF49281.1"/>
    </source>
</evidence>
<dbReference type="Proteomes" id="UP000189161">
    <property type="component" value="Unassembled WGS sequence"/>
</dbReference>